<evidence type="ECO:0000313" key="10">
    <source>
        <dbReference type="EMBL" id="EYB89259.1"/>
    </source>
</evidence>
<dbReference type="InterPro" id="IPR005024">
    <property type="entry name" value="Snf7_fam"/>
</dbReference>
<dbReference type="GO" id="GO:0005759">
    <property type="term" value="C:mitochondrial matrix"/>
    <property type="evidence" value="ECO:0007669"/>
    <property type="project" value="UniProtKB-SubCell"/>
</dbReference>
<dbReference type="SUPFAM" id="SSF52402">
    <property type="entry name" value="Adenine nucleotide alpha hydrolases-like"/>
    <property type="match status" value="1"/>
</dbReference>
<comment type="subcellular location">
    <subcellularLocation>
        <location evidence="1">Mitochondrion matrix</location>
    </subcellularLocation>
</comment>
<dbReference type="InterPro" id="IPR033948">
    <property type="entry name" value="ETF_beta_N"/>
</dbReference>
<dbReference type="GO" id="GO:0009055">
    <property type="term" value="F:electron transfer activity"/>
    <property type="evidence" value="ECO:0007669"/>
    <property type="project" value="InterPro"/>
</dbReference>
<gene>
    <name evidence="10" type="primary">Acey_s0234.g3155</name>
    <name evidence="10" type="synonym">Acey-F23C8.5</name>
    <name evidence="10" type="ORF">Y032_0234g3155</name>
</gene>
<dbReference type="FunFam" id="3.40.50.620:FF:000011">
    <property type="entry name" value="Electron transfer flavoprotein subunit beta"/>
    <property type="match status" value="1"/>
</dbReference>
<dbReference type="AlphaFoldDB" id="A0A016SG28"/>
<proteinExistence type="inferred from homology"/>
<dbReference type="GO" id="GO:0009063">
    <property type="term" value="P:amino acid catabolic process"/>
    <property type="evidence" value="ECO:0007669"/>
    <property type="project" value="TreeGrafter"/>
</dbReference>
<dbReference type="SMART" id="SM00893">
    <property type="entry name" value="ETF"/>
    <property type="match status" value="1"/>
</dbReference>
<keyword evidence="11" id="KW-1185">Reference proteome</keyword>
<evidence type="ECO:0000256" key="8">
    <source>
        <dbReference type="ARBA" id="ARBA00046893"/>
    </source>
</evidence>
<feature type="domain" description="Electron transfer flavoprotein alpha/beta-subunit N-terminal" evidence="9">
    <location>
        <begin position="187"/>
        <end position="380"/>
    </location>
</feature>
<dbReference type="Pfam" id="PF01012">
    <property type="entry name" value="ETF"/>
    <property type="match status" value="1"/>
</dbReference>
<dbReference type="PANTHER" id="PTHR21294:SF8">
    <property type="entry name" value="ELECTRON TRANSFER FLAVOPROTEIN SUBUNIT BETA"/>
    <property type="match status" value="1"/>
</dbReference>
<dbReference type="STRING" id="53326.A0A016SG28"/>
<dbReference type="InterPro" id="IPR012255">
    <property type="entry name" value="ETF_b"/>
</dbReference>
<comment type="function">
    <text evidence="7">Heterodimeric electron transfer flavoprotein that accepts electrons from several mitochondrial dehydrogenases, including acyl-CoA dehydrogenases, glutaryl-CoA and sarcosine dehydrogenase. It transfers the electrons to the main mitochondrial respiratory chain via ETF-ubiquinone oxidoreductase. Required for normal mitochondrial fatty acid oxidation and normal amino acid metabolism. ETFB binds an AMP molecule that probably has a purely structural role.</text>
</comment>
<evidence type="ECO:0000256" key="4">
    <source>
        <dbReference type="ARBA" id="ARBA00016797"/>
    </source>
</evidence>
<dbReference type="EMBL" id="JARK01001570">
    <property type="protein sequence ID" value="EYB89259.1"/>
    <property type="molecule type" value="Genomic_DNA"/>
</dbReference>
<comment type="subunit">
    <text evidence="8">Heterodimer composed of ETFA and ETFB. Identified in a complex that contains ETFA, ETFB and ETFRF1. Interacts with ACADM.</text>
</comment>
<evidence type="ECO:0000259" key="9">
    <source>
        <dbReference type="SMART" id="SM00893"/>
    </source>
</evidence>
<dbReference type="PANTHER" id="PTHR21294">
    <property type="entry name" value="ELECTRON TRANSFER FLAVOPROTEIN BETA-SUBUNIT"/>
    <property type="match status" value="1"/>
</dbReference>
<dbReference type="InterPro" id="IPR014730">
    <property type="entry name" value="ETF_a/b_N"/>
</dbReference>
<dbReference type="OrthoDB" id="276685at2759"/>
<dbReference type="GO" id="GO:0007034">
    <property type="term" value="P:vacuolar transport"/>
    <property type="evidence" value="ECO:0007669"/>
    <property type="project" value="InterPro"/>
</dbReference>
<evidence type="ECO:0000256" key="1">
    <source>
        <dbReference type="ARBA" id="ARBA00004305"/>
    </source>
</evidence>
<dbReference type="Gene3D" id="3.40.50.620">
    <property type="entry name" value="HUPs"/>
    <property type="match status" value="1"/>
</dbReference>
<evidence type="ECO:0000313" key="11">
    <source>
        <dbReference type="Proteomes" id="UP000024635"/>
    </source>
</evidence>
<dbReference type="InterPro" id="IPR014729">
    <property type="entry name" value="Rossmann-like_a/b/a_fold"/>
</dbReference>
<dbReference type="GO" id="GO:0033539">
    <property type="term" value="P:fatty acid beta-oxidation using acyl-CoA dehydrogenase"/>
    <property type="evidence" value="ECO:0007669"/>
    <property type="project" value="TreeGrafter"/>
</dbReference>
<sequence length="419" mass="46273">MSLDKHLFELKFAAKQLEKSAQRCEKQEKVEKDKLTAAIKKGNMEVAQVHAENAIRKKNEAVNYIRMAARIDAVAARVQTAATQKRVTSSMSGVVKAMESAMKTMNLEKVQQLMDRFERDFENLDVHTATMERTMDGTTVLNAPKSQVDALIAEAADKAGRRFNMKVLVGVKRVIDYAVKVRVKPDKTGVVTENVQHSMNPFDEIALEEAVKMKEKKIAKEVVAISMGGPKSQEVLRNALAKGADKAIHIEIPDADIPKVEPLHVAKAFQKIVEKEKFDVVFLGKQAIDDDASQTAPLLAGLLDWPQALFASKVEKADEGHLKVTREIDGGLDTIKVKLPAVLSADLRLNEPRYATLPNIMKAKKKPLQKLAAKDLGVDLTPQTKTLEVNDPPVRKAGGFVEDVPTLIAKLKEKGLIKH</sequence>
<accession>A0A016SG28</accession>
<comment type="similarity">
    <text evidence="3">Belongs to the ETF beta-subunit/FixA family.</text>
</comment>
<name>A0A016SG28_9BILA</name>
<dbReference type="Proteomes" id="UP000024635">
    <property type="component" value="Unassembled WGS sequence"/>
</dbReference>
<keyword evidence="6" id="KW-0249">Electron transport</keyword>
<keyword evidence="5" id="KW-0813">Transport</keyword>
<evidence type="ECO:0000256" key="6">
    <source>
        <dbReference type="ARBA" id="ARBA00022982"/>
    </source>
</evidence>
<comment type="caution">
    <text evidence="10">The sequence shown here is derived from an EMBL/GenBank/DDBJ whole genome shotgun (WGS) entry which is preliminary data.</text>
</comment>
<reference evidence="11" key="1">
    <citation type="journal article" date="2015" name="Nat. Genet.">
        <title>The genome and transcriptome of the zoonotic hookworm Ancylostoma ceylanicum identify infection-specific gene families.</title>
        <authorList>
            <person name="Schwarz E.M."/>
            <person name="Hu Y."/>
            <person name="Antoshechkin I."/>
            <person name="Miller M.M."/>
            <person name="Sternberg P.W."/>
            <person name="Aroian R.V."/>
        </authorList>
    </citation>
    <scope>NUCLEOTIDE SEQUENCE</scope>
    <source>
        <strain evidence="11">HY135</strain>
    </source>
</reference>
<evidence type="ECO:0000256" key="2">
    <source>
        <dbReference type="ARBA" id="ARBA00006190"/>
    </source>
</evidence>
<dbReference type="CDD" id="cd01714">
    <property type="entry name" value="ETF_beta"/>
    <property type="match status" value="1"/>
</dbReference>
<evidence type="ECO:0000256" key="3">
    <source>
        <dbReference type="ARBA" id="ARBA00007557"/>
    </source>
</evidence>
<evidence type="ECO:0000256" key="7">
    <source>
        <dbReference type="ARBA" id="ARBA00045835"/>
    </source>
</evidence>
<evidence type="ECO:0000256" key="5">
    <source>
        <dbReference type="ARBA" id="ARBA00022448"/>
    </source>
</evidence>
<organism evidence="10 11">
    <name type="scientific">Ancylostoma ceylanicum</name>
    <dbReference type="NCBI Taxonomy" id="53326"/>
    <lineage>
        <taxon>Eukaryota</taxon>
        <taxon>Metazoa</taxon>
        <taxon>Ecdysozoa</taxon>
        <taxon>Nematoda</taxon>
        <taxon>Chromadorea</taxon>
        <taxon>Rhabditida</taxon>
        <taxon>Rhabditina</taxon>
        <taxon>Rhabditomorpha</taxon>
        <taxon>Strongyloidea</taxon>
        <taxon>Ancylostomatidae</taxon>
        <taxon>Ancylostomatinae</taxon>
        <taxon>Ancylostoma</taxon>
    </lineage>
</organism>
<comment type="similarity">
    <text evidence="2">Belongs to the SNF7 family.</text>
</comment>
<dbReference type="Pfam" id="PF03357">
    <property type="entry name" value="Snf7"/>
    <property type="match status" value="1"/>
</dbReference>
<dbReference type="Gene3D" id="6.10.140.1230">
    <property type="match status" value="1"/>
</dbReference>
<protein>
    <recommendedName>
        <fullName evidence="4">Electron transfer flavoprotein subunit beta</fullName>
    </recommendedName>
</protein>